<dbReference type="AlphaFoldDB" id="J6EN22"/>
<proteinExistence type="inferred from homology"/>
<dbReference type="Pfam" id="PF08232">
    <property type="entry name" value="Striatin"/>
    <property type="match status" value="1"/>
</dbReference>
<dbReference type="GO" id="GO:0005516">
    <property type="term" value="F:calmodulin binding"/>
    <property type="evidence" value="ECO:0007669"/>
    <property type="project" value="UniProtKB-KW"/>
</dbReference>
<feature type="compositionally biased region" description="Gly residues" evidence="8">
    <location>
        <begin position="22"/>
        <end position="51"/>
    </location>
</feature>
<feature type="compositionally biased region" description="Polar residues" evidence="8">
    <location>
        <begin position="228"/>
        <end position="238"/>
    </location>
</feature>
<evidence type="ECO:0000313" key="11">
    <source>
        <dbReference type="Proteomes" id="UP000002748"/>
    </source>
</evidence>
<evidence type="ECO:0000259" key="9">
    <source>
        <dbReference type="Pfam" id="PF08232"/>
    </source>
</evidence>
<evidence type="ECO:0000256" key="5">
    <source>
        <dbReference type="ARBA" id="ARBA00023054"/>
    </source>
</evidence>
<feature type="compositionally biased region" description="Basic and acidic residues" evidence="8">
    <location>
        <begin position="241"/>
        <end position="252"/>
    </location>
</feature>
<dbReference type="SMART" id="SM00320">
    <property type="entry name" value="WD40"/>
    <property type="match status" value="7"/>
</dbReference>
<keyword evidence="4" id="KW-0112">Calmodulin-binding</keyword>
<evidence type="ECO:0000256" key="2">
    <source>
        <dbReference type="ARBA" id="ARBA00022574"/>
    </source>
</evidence>
<comment type="similarity">
    <text evidence="1">Belongs to the WD repeat striatin family.</text>
</comment>
<dbReference type="InterPro" id="IPR015943">
    <property type="entry name" value="WD40/YVTN_repeat-like_dom_sf"/>
</dbReference>
<evidence type="ECO:0000256" key="1">
    <source>
        <dbReference type="ARBA" id="ARBA00009616"/>
    </source>
</evidence>
<dbReference type="SUPFAM" id="SSF50978">
    <property type="entry name" value="WD40 repeat-like"/>
    <property type="match status" value="1"/>
</dbReference>
<dbReference type="InterPro" id="IPR020472">
    <property type="entry name" value="WD40_PAC1"/>
</dbReference>
<dbReference type="Pfam" id="PF00400">
    <property type="entry name" value="WD40"/>
    <property type="match status" value="5"/>
</dbReference>
<name>J6EN22_TRIAS</name>
<feature type="compositionally biased region" description="Pro residues" evidence="8">
    <location>
        <begin position="357"/>
        <end position="368"/>
    </location>
</feature>
<dbReference type="CDD" id="cd00200">
    <property type="entry name" value="WD40"/>
    <property type="match status" value="1"/>
</dbReference>
<feature type="repeat" description="WD" evidence="6">
    <location>
        <begin position="793"/>
        <end position="827"/>
    </location>
</feature>
<dbReference type="PANTHER" id="PTHR15653:SF0">
    <property type="entry name" value="CONNECTOR OF KINASE TO AP-1, ISOFORM E"/>
    <property type="match status" value="1"/>
</dbReference>
<dbReference type="Gene3D" id="2.130.10.10">
    <property type="entry name" value="YVTN repeat-like/Quinoprotein amine dehydrogenase"/>
    <property type="match status" value="2"/>
</dbReference>
<feature type="compositionally biased region" description="Basic and acidic residues" evidence="8">
    <location>
        <begin position="1"/>
        <end position="10"/>
    </location>
</feature>
<comment type="caution">
    <text evidence="10">The sequence shown here is derived from an EMBL/GenBank/DDBJ whole genome shotgun (WGS) entry which is preliminary data.</text>
</comment>
<feature type="region of interest" description="Disordered" evidence="8">
    <location>
        <begin position="152"/>
        <end position="252"/>
    </location>
</feature>
<feature type="compositionally biased region" description="Basic and acidic residues" evidence="8">
    <location>
        <begin position="179"/>
        <end position="194"/>
    </location>
</feature>
<dbReference type="VEuPathDB" id="FungiDB:A1Q1_05878"/>
<feature type="region of interest" description="Disordered" evidence="8">
    <location>
        <begin position="264"/>
        <end position="417"/>
    </location>
</feature>
<accession>J6EN22</accession>
<feature type="compositionally biased region" description="Low complexity" evidence="8">
    <location>
        <begin position="405"/>
        <end position="417"/>
    </location>
</feature>
<dbReference type="PRINTS" id="PR00320">
    <property type="entry name" value="GPROTEINBRPT"/>
</dbReference>
<feature type="repeat" description="WD" evidence="6">
    <location>
        <begin position="486"/>
        <end position="528"/>
    </location>
</feature>
<sequence length="827" mass="88464">MMRPQQRRDYAQGYPPQIYGNQMGGPNGPPMGAGGPQQMNGMGGGVGGGPGPQQMQQNQGMQLQGGGMGPNSASDGQSNSQAAQNPEMNLANVLHYLQSEWRRWERDRNEWEIERAEMRARIALLEGQRRSAENLKVDLLRRVKMLEFALRQERTKASTTSRPVSSGTPPPIPPSRLVALKDEETSSNRDEKEGSPGSSEGGDDIERSQQSKANGSAVSKVASHRPSPDTSGWKNLSGPQRDPKARARSREYLKQCLQEVTYLTSPGALNPLPPRAPVAVDENAASNGEPPGALDRPKKTLPDQPLPSLFSVKAPPSVVQQAQSEAPKEESASSGSGSQQQQQSYSVPNGAGAETSAPPPAAPRPADPTPAGSSIAGTSDAPPSPAPRTVGLPESDDASGKQEPGKAQTQQQQEQPRQVLTAIYKPESKAAWRDQLRAANEAASKVPWPPRRASDEEQLATLTLIDEEENETDGGSDRIWTTRRTLKSHLDIVRGVAIARGPDLVLASGGDDCTVKVWALDTPSVMSSKPHPSSELEPVVTYRGHTMPVTTVTLSDSLGVVISGSMDSTIRVWKLPPRDHDPYAPYDASAAIQTLEGHTDVVWDVCLLPARPERNGSTAPNGLTRRAESTLVSVSADGTAKVWEERNGRWTLRASYSDFGEGVTPTCLAPDNQDYSRVLIGLSNGLVKVYSVQEDREVATLGQEGSQVNAIVSHPTMPLVVTGHEDGYLHFIDLKPAEGTPPAPGLLAHPAPITSLALSPLSPMGILSASVDCSVRLWDLQRKTSLQDLTGHRQRSDEGVTYVASHPELPIVASAGADGVVRLWGAG</sequence>
<feature type="compositionally biased region" description="Low complexity" evidence="8">
    <location>
        <begin position="52"/>
        <end position="62"/>
    </location>
</feature>
<keyword evidence="2 6" id="KW-0853">WD repeat</keyword>
<feature type="domain" description="Striatin N-terminal" evidence="9">
    <location>
        <begin position="89"/>
        <end position="266"/>
    </location>
</feature>
<dbReference type="PROSITE" id="PS50294">
    <property type="entry name" value="WD_REPEATS_REGION"/>
    <property type="match status" value="3"/>
</dbReference>
<dbReference type="Proteomes" id="UP000002748">
    <property type="component" value="Unassembled WGS sequence"/>
</dbReference>
<evidence type="ECO:0000256" key="3">
    <source>
        <dbReference type="ARBA" id="ARBA00022737"/>
    </source>
</evidence>
<protein>
    <submittedName>
        <fullName evidence="10">Nuclear mRNA splicing, via spliceosome-related protein</fullName>
    </submittedName>
</protein>
<evidence type="ECO:0000256" key="7">
    <source>
        <dbReference type="SAM" id="Coils"/>
    </source>
</evidence>
<feature type="repeat" description="WD" evidence="6">
    <location>
        <begin position="746"/>
        <end position="788"/>
    </location>
</feature>
<evidence type="ECO:0000313" key="10">
    <source>
        <dbReference type="EMBL" id="EJT45729.1"/>
    </source>
</evidence>
<dbReference type="EMBL" id="ALBS01000322">
    <property type="protein sequence ID" value="EJT45729.1"/>
    <property type="molecule type" value="Genomic_DNA"/>
</dbReference>
<gene>
    <name evidence="10" type="ORF">A1Q1_05878</name>
</gene>
<dbReference type="RefSeq" id="XP_014176562.1">
    <property type="nucleotide sequence ID" value="XM_014321087.1"/>
</dbReference>
<feature type="coiled-coil region" evidence="7">
    <location>
        <begin position="108"/>
        <end position="142"/>
    </location>
</feature>
<organism evidence="10 11">
    <name type="scientific">Trichosporon asahii var. asahii (strain ATCC 90039 / CBS 2479 / JCM 2466 / KCTC 7840 / NBRC 103889/ NCYC 2677 / UAMH 7654)</name>
    <name type="common">Yeast</name>
    <dbReference type="NCBI Taxonomy" id="1186058"/>
    <lineage>
        <taxon>Eukaryota</taxon>
        <taxon>Fungi</taxon>
        <taxon>Dikarya</taxon>
        <taxon>Basidiomycota</taxon>
        <taxon>Agaricomycotina</taxon>
        <taxon>Tremellomycetes</taxon>
        <taxon>Trichosporonales</taxon>
        <taxon>Trichosporonaceae</taxon>
        <taxon>Trichosporon</taxon>
    </lineage>
</organism>
<evidence type="ECO:0000256" key="8">
    <source>
        <dbReference type="SAM" id="MobiDB-lite"/>
    </source>
</evidence>
<evidence type="ECO:0000256" key="6">
    <source>
        <dbReference type="PROSITE-ProRule" id="PRU00221"/>
    </source>
</evidence>
<reference evidence="10 11" key="1">
    <citation type="journal article" date="2012" name="Eukaryot. Cell">
        <title>Draft genome sequence of CBS 2479, the standard type strain of Trichosporon asahii.</title>
        <authorList>
            <person name="Yang R.Y."/>
            <person name="Li H.T."/>
            <person name="Zhu H."/>
            <person name="Zhou G.P."/>
            <person name="Wang M."/>
            <person name="Wang L."/>
        </authorList>
    </citation>
    <scope>NUCLEOTIDE SEQUENCE [LARGE SCALE GENOMIC DNA]</scope>
    <source>
        <strain evidence="11">ATCC 90039 / CBS 2479 / JCM 2466 / KCTC 7840 / NCYC 2677 / UAMH 7654</strain>
    </source>
</reference>
<keyword evidence="5 7" id="KW-0175">Coiled coil</keyword>
<feature type="region of interest" description="Disordered" evidence="8">
    <location>
        <begin position="1"/>
        <end position="83"/>
    </location>
</feature>
<dbReference type="KEGG" id="tasa:A1Q1_05878"/>
<feature type="compositionally biased region" description="Polar residues" evidence="8">
    <location>
        <begin position="72"/>
        <end position="83"/>
    </location>
</feature>
<dbReference type="InterPro" id="IPR013258">
    <property type="entry name" value="Striatin_N"/>
</dbReference>
<dbReference type="PANTHER" id="PTHR15653">
    <property type="entry name" value="STRIATIN"/>
    <property type="match status" value="1"/>
</dbReference>
<dbReference type="OrthoDB" id="727118at2759"/>
<dbReference type="Gene3D" id="1.20.5.300">
    <property type="match status" value="1"/>
</dbReference>
<dbReference type="InterPro" id="IPR001680">
    <property type="entry name" value="WD40_rpt"/>
</dbReference>
<dbReference type="HOGENOM" id="CLU_009108_1_0_1"/>
<evidence type="ECO:0000256" key="4">
    <source>
        <dbReference type="ARBA" id="ARBA00022860"/>
    </source>
</evidence>
<feature type="compositionally biased region" description="Low complexity" evidence="8">
    <location>
        <begin position="332"/>
        <end position="356"/>
    </location>
</feature>
<dbReference type="PROSITE" id="PS00678">
    <property type="entry name" value="WD_REPEATS_1"/>
    <property type="match status" value="1"/>
</dbReference>
<dbReference type="InterPro" id="IPR019775">
    <property type="entry name" value="WD40_repeat_CS"/>
</dbReference>
<feature type="repeat" description="WD" evidence="6">
    <location>
        <begin position="542"/>
        <end position="575"/>
    </location>
</feature>
<dbReference type="InterPro" id="IPR051488">
    <property type="entry name" value="WD_repeat_striatin"/>
</dbReference>
<dbReference type="PROSITE" id="PS50082">
    <property type="entry name" value="WD_REPEATS_2"/>
    <property type="match status" value="4"/>
</dbReference>
<keyword evidence="3" id="KW-0677">Repeat</keyword>
<dbReference type="InterPro" id="IPR036322">
    <property type="entry name" value="WD40_repeat_dom_sf"/>
</dbReference>
<dbReference type="GeneID" id="25989390"/>